<sequence length="555" mass="59916">TTTATPVTTVCVKNVCEWSEWYDSTQPEDKEDSGDNETFQNLKDKGYSVCANPSDVQCRAKEYPDTEITNLNQTIECSQSRGLICKNQDQESKQCYNYEIRVSCCRYIPCSEIQTTTTTTTREFTTSAVESTPFTVQTMIKPTTQNQETTTTASTSTTTIESTPTSTKKTLPTVLSTVAIQTTSPIMASTPHTKIRTTTATTAIPSTTAPSTEGTTIIATTTSTSPPQNEGTTSITPPTTTVPTPATTTVRISNTTDNCVVEHCAWTQWFNVDSPTPGSENGDTETFESIRAAGYELCDKPRDIKCRAKDYPDRIVKIMGQKFECSIDRGLVCRNKDQPLKYPTCFDYEVSVLCCDRKNCQTTVPPPRTTVSTSTTYLQTETTTVATQPVATPTAATTLPQPGTTKGTTTITPRPSVPTPATSSASTTRTTEGSTTRASPTPAPGETSTPHPQKAQPSSLPPPAPLPLRMKAQLASPHPQQQCPPQLPPPSASPIPQTTAWWSTVPGHSGLMWTPLLQAVKMEIQRLLKASKPLGMSCVTSHETSSAVPKITLTG</sequence>
<evidence type="ECO:0000313" key="7">
    <source>
        <dbReference type="EMBL" id="NXD51967.1"/>
    </source>
</evidence>
<evidence type="ECO:0000256" key="1">
    <source>
        <dbReference type="ARBA" id="ARBA00004613"/>
    </source>
</evidence>
<comment type="subcellular location">
    <subcellularLocation>
        <location evidence="1">Secreted</location>
    </subcellularLocation>
</comment>
<keyword evidence="4" id="KW-0325">Glycoprotein</keyword>
<protein>
    <submittedName>
        <fullName evidence="7">MUC5B protein</fullName>
    </submittedName>
</protein>
<reference evidence="7" key="1">
    <citation type="submission" date="2019-09" db="EMBL/GenBank/DDBJ databases">
        <title>Bird 10,000 Genomes (B10K) Project - Family phase.</title>
        <authorList>
            <person name="Zhang G."/>
        </authorList>
    </citation>
    <scope>NUCLEOTIDE SEQUENCE</scope>
    <source>
        <strain evidence="7">OUT-0060</strain>
        <tissue evidence="7">Blood</tissue>
    </source>
</reference>
<dbReference type="EMBL" id="WBNF01000125">
    <property type="protein sequence ID" value="NXD51967.1"/>
    <property type="molecule type" value="Genomic_DNA"/>
</dbReference>
<evidence type="ECO:0000256" key="5">
    <source>
        <dbReference type="SAM" id="MobiDB-lite"/>
    </source>
</evidence>
<dbReference type="GO" id="GO:0005576">
    <property type="term" value="C:extracellular region"/>
    <property type="evidence" value="ECO:0007669"/>
    <property type="project" value="UniProtKB-SubCell"/>
</dbReference>
<evidence type="ECO:0000259" key="6">
    <source>
        <dbReference type="Pfam" id="PF13330"/>
    </source>
</evidence>
<proteinExistence type="predicted"/>
<feature type="domain" description="WxxW" evidence="6">
    <location>
        <begin position="266"/>
        <end position="354"/>
    </location>
</feature>
<feature type="region of interest" description="Disordered" evidence="5">
    <location>
        <begin position="384"/>
        <end position="501"/>
    </location>
</feature>
<feature type="region of interest" description="Disordered" evidence="5">
    <location>
        <begin position="144"/>
        <end position="168"/>
    </location>
</feature>
<evidence type="ECO:0000256" key="2">
    <source>
        <dbReference type="ARBA" id="ARBA00022525"/>
    </source>
</evidence>
<dbReference type="AlphaFoldDB" id="A0A851WDR7"/>
<accession>A0A851WDR7</accession>
<gene>
    <name evidence="7" type="primary">Muc5b_0</name>
    <name evidence="7" type="ORF">CORMON_R16197</name>
</gene>
<dbReference type="Pfam" id="PF13330">
    <property type="entry name" value="Mucin2_WxxW"/>
    <property type="match status" value="2"/>
</dbReference>
<feature type="non-terminal residue" evidence="7">
    <location>
        <position position="1"/>
    </location>
</feature>
<feature type="compositionally biased region" description="Low complexity" evidence="5">
    <location>
        <begin position="384"/>
        <end position="439"/>
    </location>
</feature>
<evidence type="ECO:0000256" key="4">
    <source>
        <dbReference type="ARBA" id="ARBA00023180"/>
    </source>
</evidence>
<feature type="non-terminal residue" evidence="7">
    <location>
        <position position="555"/>
    </location>
</feature>
<name>A0A851WDR7_CORMO</name>
<keyword evidence="2" id="KW-0964">Secreted</keyword>
<feature type="domain" description="WxxW" evidence="6">
    <location>
        <begin position="18"/>
        <end position="104"/>
    </location>
</feature>
<keyword evidence="3" id="KW-0732">Signal</keyword>
<evidence type="ECO:0000313" key="8">
    <source>
        <dbReference type="Proteomes" id="UP000603793"/>
    </source>
</evidence>
<comment type="caution">
    <text evidence="7">The sequence shown here is derived from an EMBL/GenBank/DDBJ whole genome shotgun (WGS) entry which is preliminary data.</text>
</comment>
<dbReference type="InterPro" id="IPR025155">
    <property type="entry name" value="WxxW_domain"/>
</dbReference>
<organism evidence="7 8">
    <name type="scientific">Corvus moneduloides</name>
    <name type="common">New Caledonian crow</name>
    <dbReference type="NCBI Taxonomy" id="1196302"/>
    <lineage>
        <taxon>Eukaryota</taxon>
        <taxon>Metazoa</taxon>
        <taxon>Chordata</taxon>
        <taxon>Craniata</taxon>
        <taxon>Vertebrata</taxon>
        <taxon>Euteleostomi</taxon>
        <taxon>Archelosauria</taxon>
        <taxon>Archosauria</taxon>
        <taxon>Dinosauria</taxon>
        <taxon>Saurischia</taxon>
        <taxon>Theropoda</taxon>
        <taxon>Coelurosauria</taxon>
        <taxon>Aves</taxon>
        <taxon>Neognathae</taxon>
        <taxon>Neoaves</taxon>
        <taxon>Telluraves</taxon>
        <taxon>Australaves</taxon>
        <taxon>Passeriformes</taxon>
        <taxon>Corvoidea</taxon>
        <taxon>Corvidae</taxon>
        <taxon>Corvus</taxon>
    </lineage>
</organism>
<evidence type="ECO:0000256" key="3">
    <source>
        <dbReference type="ARBA" id="ARBA00022729"/>
    </source>
</evidence>
<feature type="region of interest" description="Disordered" evidence="5">
    <location>
        <begin position="220"/>
        <end position="247"/>
    </location>
</feature>
<dbReference type="Proteomes" id="UP000603793">
    <property type="component" value="Unassembled WGS sequence"/>
</dbReference>